<feature type="transmembrane region" description="Helical" evidence="6">
    <location>
        <begin position="486"/>
        <end position="504"/>
    </location>
</feature>
<feature type="transmembrane region" description="Helical" evidence="6">
    <location>
        <begin position="202"/>
        <end position="221"/>
    </location>
</feature>
<evidence type="ECO:0000256" key="2">
    <source>
        <dbReference type="ARBA" id="ARBA00007635"/>
    </source>
</evidence>
<comment type="caution">
    <text evidence="8">The sequence shown here is derived from an EMBL/GenBank/DDBJ whole genome shotgun (WGS) entry which is preliminary data.</text>
</comment>
<keyword evidence="4 6" id="KW-1133">Transmembrane helix</keyword>
<organism evidence="8 9">
    <name type="scientific">Turnera subulata</name>
    <dbReference type="NCBI Taxonomy" id="218843"/>
    <lineage>
        <taxon>Eukaryota</taxon>
        <taxon>Viridiplantae</taxon>
        <taxon>Streptophyta</taxon>
        <taxon>Embryophyta</taxon>
        <taxon>Tracheophyta</taxon>
        <taxon>Spermatophyta</taxon>
        <taxon>Magnoliopsida</taxon>
        <taxon>eudicotyledons</taxon>
        <taxon>Gunneridae</taxon>
        <taxon>Pentapetalae</taxon>
        <taxon>rosids</taxon>
        <taxon>fabids</taxon>
        <taxon>Malpighiales</taxon>
        <taxon>Passifloraceae</taxon>
        <taxon>Turnera</taxon>
    </lineage>
</organism>
<dbReference type="AlphaFoldDB" id="A0A9Q0J492"/>
<feature type="transmembrane region" description="Helical" evidence="6">
    <location>
        <begin position="21"/>
        <end position="42"/>
    </location>
</feature>
<feature type="non-terminal residue" evidence="8">
    <location>
        <position position="666"/>
    </location>
</feature>
<feature type="transmembrane region" description="Helical" evidence="6">
    <location>
        <begin position="432"/>
        <end position="452"/>
    </location>
</feature>
<dbReference type="InterPro" id="IPR000620">
    <property type="entry name" value="EamA_dom"/>
</dbReference>
<comment type="similarity">
    <text evidence="2">Belongs to the drug/metabolite transporter (DMT) superfamily. Plant drug/metabolite exporter (P-DME) (TC 2.A.7.4) family.</text>
</comment>
<sequence length="666" mass="73415">MEGIGCMLVPKRGRKMACGSMGSHALVMFLVQISTAGTSIVYKMALSEGMSTRVVVAYRLIFGCAFLLPLALLVERKRPKMTWLVLFQIFVLGLVGGPIFHNSYIASLNLTSMTFAMAIFNLTPALTYIVAILFKMETLSVTSARGLAKVIGSAASIGGAMVLTFYKSVEINLWHTNINLLNHHHHPGDHTLKRETSTRDQVLGLALGLMACLLLVSWTILQAKIYNNYPCFYTTTALSSSLGGIQAAAYAICYDRKWSDWKLGWSDHRLIYMLFLGTSAGLNVVAVSWCIAKRGPLFSAIFSPLALLVVAISDYLAFEEKLYLGRDRERWCQRDREGDMAYGSMGSPGLAMFLVQIAFAGINIVYKMAMNDGMSMRVLVAYRLIFGAAFMIPVALVVERNKRPKLTWLVLSQIFLLGLVGMETLSVTNARGLAKVLGTAVCIGGAMVLTFYKGIEINLWHTNINLLNIHHGRHHIHREPSTRDQVLGLALALIACVLYAFWMILQAKINANYPCFYSSTALMSSMGAIQATLYAICFDRKWSDWKLGWSDRLIYALYLGVFASGLNIAVMAWCISKRGPLFAAIFNPLMLLVVALSGSLVFNEKLHLGSVLGGILIIGGLYTVLWGKSKDLMKKNIQQPPPKSLEDSVPAKIVVPLQADDDKGNE</sequence>
<feature type="transmembrane region" description="Helical" evidence="6">
    <location>
        <begin position="581"/>
        <end position="602"/>
    </location>
</feature>
<comment type="subcellular location">
    <subcellularLocation>
        <location evidence="1">Membrane</location>
        <topology evidence="1">Multi-pass membrane protein</topology>
    </subcellularLocation>
</comment>
<proteinExistence type="inferred from homology"/>
<reference evidence="8" key="1">
    <citation type="submission" date="2022-02" db="EMBL/GenBank/DDBJ databases">
        <authorList>
            <person name="Henning P.M."/>
            <person name="McCubbin A.G."/>
            <person name="Shore J.S."/>
        </authorList>
    </citation>
    <scope>NUCLEOTIDE SEQUENCE</scope>
    <source>
        <strain evidence="8">F60SS</strain>
        <tissue evidence="8">Leaves</tissue>
    </source>
</reference>
<dbReference type="OrthoDB" id="1728340at2759"/>
<dbReference type="PANTHER" id="PTHR31218">
    <property type="entry name" value="WAT1-RELATED PROTEIN"/>
    <property type="match status" value="1"/>
</dbReference>
<keyword evidence="3 6" id="KW-0812">Transmembrane</keyword>
<feature type="transmembrane region" description="Helical" evidence="6">
    <location>
        <begin position="608"/>
        <end position="627"/>
    </location>
</feature>
<feature type="transmembrane region" description="Helical" evidence="6">
    <location>
        <begin position="516"/>
        <end position="536"/>
    </location>
</feature>
<evidence type="ECO:0000259" key="7">
    <source>
        <dbReference type="Pfam" id="PF00892"/>
    </source>
</evidence>
<feature type="transmembrane region" description="Helical" evidence="6">
    <location>
        <begin position="81"/>
        <end position="101"/>
    </location>
</feature>
<name>A0A9Q0J492_9ROSI</name>
<feature type="transmembrane region" description="Helical" evidence="6">
    <location>
        <begin position="146"/>
        <end position="166"/>
    </location>
</feature>
<feature type="domain" description="EamA" evidence="7">
    <location>
        <begin position="487"/>
        <end position="625"/>
    </location>
</feature>
<feature type="transmembrane region" description="Helical" evidence="6">
    <location>
        <begin position="298"/>
        <end position="318"/>
    </location>
</feature>
<feature type="domain" description="EamA" evidence="7">
    <location>
        <begin position="25"/>
        <end position="155"/>
    </location>
</feature>
<evidence type="ECO:0000256" key="1">
    <source>
        <dbReference type="ARBA" id="ARBA00004141"/>
    </source>
</evidence>
<evidence type="ECO:0000256" key="5">
    <source>
        <dbReference type="ARBA" id="ARBA00023136"/>
    </source>
</evidence>
<evidence type="ECO:0000313" key="9">
    <source>
        <dbReference type="Proteomes" id="UP001141552"/>
    </source>
</evidence>
<evidence type="ECO:0000313" key="8">
    <source>
        <dbReference type="EMBL" id="KAJ4827759.1"/>
    </source>
</evidence>
<feature type="transmembrane region" description="Helical" evidence="6">
    <location>
        <begin position="349"/>
        <end position="366"/>
    </location>
</feature>
<feature type="transmembrane region" description="Helical" evidence="6">
    <location>
        <begin position="556"/>
        <end position="574"/>
    </location>
</feature>
<dbReference type="Pfam" id="PF00892">
    <property type="entry name" value="EamA"/>
    <property type="match status" value="2"/>
</dbReference>
<feature type="transmembrane region" description="Helical" evidence="6">
    <location>
        <begin position="272"/>
        <end position="291"/>
    </location>
</feature>
<dbReference type="GO" id="GO:0022857">
    <property type="term" value="F:transmembrane transporter activity"/>
    <property type="evidence" value="ECO:0007669"/>
    <property type="project" value="InterPro"/>
</dbReference>
<dbReference type="Proteomes" id="UP001141552">
    <property type="component" value="Unassembled WGS sequence"/>
</dbReference>
<protein>
    <recommendedName>
        <fullName evidence="7">EamA domain-containing protein</fullName>
    </recommendedName>
</protein>
<dbReference type="InterPro" id="IPR037185">
    <property type="entry name" value="EmrE-like"/>
</dbReference>
<feature type="transmembrane region" description="Helical" evidence="6">
    <location>
        <begin position="378"/>
        <end position="396"/>
    </location>
</feature>
<feature type="transmembrane region" description="Helical" evidence="6">
    <location>
        <begin position="233"/>
        <end position="252"/>
    </location>
</feature>
<keyword evidence="5 6" id="KW-0472">Membrane</keyword>
<gene>
    <name evidence="8" type="ORF">Tsubulata_020858</name>
</gene>
<feature type="transmembrane region" description="Helical" evidence="6">
    <location>
        <begin position="54"/>
        <end position="74"/>
    </location>
</feature>
<accession>A0A9Q0J492</accession>
<evidence type="ECO:0000256" key="4">
    <source>
        <dbReference type="ARBA" id="ARBA00022989"/>
    </source>
</evidence>
<dbReference type="InterPro" id="IPR030184">
    <property type="entry name" value="WAT1-related"/>
</dbReference>
<dbReference type="GO" id="GO:0016020">
    <property type="term" value="C:membrane"/>
    <property type="evidence" value="ECO:0007669"/>
    <property type="project" value="UniProtKB-SubCell"/>
</dbReference>
<dbReference type="EMBL" id="JAKUCV010006337">
    <property type="protein sequence ID" value="KAJ4827759.1"/>
    <property type="molecule type" value="Genomic_DNA"/>
</dbReference>
<keyword evidence="9" id="KW-1185">Reference proteome</keyword>
<evidence type="ECO:0000256" key="3">
    <source>
        <dbReference type="ARBA" id="ARBA00022692"/>
    </source>
</evidence>
<reference evidence="8" key="2">
    <citation type="journal article" date="2023" name="Plants (Basel)">
        <title>Annotation of the Turnera subulata (Passifloraceae) Draft Genome Reveals the S-Locus Evolved after the Divergence of Turneroideae from Passifloroideae in a Stepwise Manner.</title>
        <authorList>
            <person name="Henning P.M."/>
            <person name="Roalson E.H."/>
            <person name="Mir W."/>
            <person name="McCubbin A.G."/>
            <person name="Shore J.S."/>
        </authorList>
    </citation>
    <scope>NUCLEOTIDE SEQUENCE</scope>
    <source>
        <strain evidence="8">F60SS</strain>
    </source>
</reference>
<feature type="transmembrane region" description="Helical" evidence="6">
    <location>
        <begin position="113"/>
        <end position="134"/>
    </location>
</feature>
<feature type="transmembrane region" description="Helical" evidence="6">
    <location>
        <begin position="408"/>
        <end position="425"/>
    </location>
</feature>
<dbReference type="SUPFAM" id="SSF103481">
    <property type="entry name" value="Multidrug resistance efflux transporter EmrE"/>
    <property type="match status" value="2"/>
</dbReference>
<evidence type="ECO:0000256" key="6">
    <source>
        <dbReference type="SAM" id="Phobius"/>
    </source>
</evidence>